<dbReference type="InterPro" id="IPR046336">
    <property type="entry name" value="Lon_prtase_N_sf"/>
</dbReference>
<dbReference type="SMART" id="SM00464">
    <property type="entry name" value="LON"/>
    <property type="match status" value="1"/>
</dbReference>
<feature type="active site" evidence="9 11">
    <location>
        <position position="700"/>
    </location>
</feature>
<dbReference type="InterPro" id="IPR008268">
    <property type="entry name" value="Peptidase_S16_AS"/>
</dbReference>
<comment type="function">
    <text evidence="9">ATP-dependent serine protease that mediates the selective degradation of mutant and abnormal proteins as well as certain short-lived regulatory proteins. Required for cellular homeostasis and for survival from DNA damage and developmental changes induced by stress. Degrades polypeptides processively to yield small peptide fragments that are 5 to 10 amino acids long. Binds to DNA in a double-stranded, site-specific manner.</text>
</comment>
<dbReference type="GO" id="GO:0005737">
    <property type="term" value="C:cytoplasm"/>
    <property type="evidence" value="ECO:0007669"/>
    <property type="project" value="UniProtKB-SubCell"/>
</dbReference>
<evidence type="ECO:0000256" key="1">
    <source>
        <dbReference type="ARBA" id="ARBA00004496"/>
    </source>
</evidence>
<dbReference type="InterPro" id="IPR027417">
    <property type="entry name" value="P-loop_NTPase"/>
</dbReference>
<dbReference type="Pfam" id="PF00004">
    <property type="entry name" value="AAA"/>
    <property type="match status" value="1"/>
</dbReference>
<dbReference type="SMART" id="SM00382">
    <property type="entry name" value="AAA"/>
    <property type="match status" value="1"/>
</dbReference>
<evidence type="ECO:0000256" key="4">
    <source>
        <dbReference type="ARBA" id="ARBA00022741"/>
    </source>
</evidence>
<accession>A0A1V5MFW2</accession>
<comment type="catalytic activity">
    <reaction evidence="9 10 13">
        <text>Hydrolysis of proteins in presence of ATP.</text>
        <dbReference type="EC" id="3.4.21.53"/>
    </reaction>
</comment>
<dbReference type="Gene3D" id="1.20.5.5270">
    <property type="match status" value="1"/>
</dbReference>
<dbReference type="GO" id="GO:0005524">
    <property type="term" value="F:ATP binding"/>
    <property type="evidence" value="ECO:0007669"/>
    <property type="project" value="UniProtKB-UniRule"/>
</dbReference>
<keyword evidence="5 9" id="KW-0378">Hydrolase</keyword>
<dbReference type="Gene3D" id="1.10.8.60">
    <property type="match status" value="1"/>
</dbReference>
<dbReference type="PANTHER" id="PTHR10046">
    <property type="entry name" value="ATP DEPENDENT LON PROTEASE FAMILY MEMBER"/>
    <property type="match status" value="1"/>
</dbReference>
<evidence type="ECO:0000256" key="7">
    <source>
        <dbReference type="ARBA" id="ARBA00022840"/>
    </source>
</evidence>
<feature type="binding site" evidence="12">
    <location>
        <begin position="374"/>
        <end position="381"/>
    </location>
    <ligand>
        <name>ATP</name>
        <dbReference type="ChEBI" id="CHEBI:30616"/>
    </ligand>
</feature>
<evidence type="ECO:0000256" key="5">
    <source>
        <dbReference type="ARBA" id="ARBA00022801"/>
    </source>
</evidence>
<gene>
    <name evidence="17" type="primary">lon_2</name>
    <name evidence="9" type="synonym">lon</name>
    <name evidence="17" type="ORF">BWY73_00927</name>
</gene>
<dbReference type="SUPFAM" id="SSF54211">
    <property type="entry name" value="Ribosomal protein S5 domain 2-like"/>
    <property type="match status" value="1"/>
</dbReference>
<dbReference type="Gene3D" id="3.30.230.10">
    <property type="match status" value="1"/>
</dbReference>
<dbReference type="PRINTS" id="PR00830">
    <property type="entry name" value="ENDOLAPTASE"/>
</dbReference>
<comment type="caution">
    <text evidence="17">The sequence shown here is derived from an EMBL/GenBank/DDBJ whole genome shotgun (WGS) entry which is preliminary data.</text>
</comment>
<dbReference type="Pfam" id="PF22667">
    <property type="entry name" value="Lon_lid"/>
    <property type="match status" value="1"/>
</dbReference>
<dbReference type="PROSITE" id="PS51787">
    <property type="entry name" value="LON_N"/>
    <property type="match status" value="1"/>
</dbReference>
<dbReference type="NCBIfam" id="NF008053">
    <property type="entry name" value="PRK10787.1"/>
    <property type="match status" value="1"/>
</dbReference>
<name>A0A1V5MFW2_UNCT6</name>
<feature type="active site" evidence="9 11">
    <location>
        <position position="743"/>
    </location>
</feature>
<comment type="subunit">
    <text evidence="9 10">Homohexamer. Organized in a ring with a central cavity.</text>
</comment>
<evidence type="ECO:0000256" key="14">
    <source>
        <dbReference type="RuleBase" id="RU000591"/>
    </source>
</evidence>
<dbReference type="InterPro" id="IPR003111">
    <property type="entry name" value="Lon_prtase_N"/>
</dbReference>
<dbReference type="PROSITE" id="PS51786">
    <property type="entry name" value="LON_PROTEOLYTIC"/>
    <property type="match status" value="1"/>
</dbReference>
<evidence type="ECO:0000313" key="17">
    <source>
        <dbReference type="EMBL" id="OPZ92118.1"/>
    </source>
</evidence>
<dbReference type="PIRSF" id="PIRSF001174">
    <property type="entry name" value="Lon_proteas"/>
    <property type="match status" value="1"/>
</dbReference>
<evidence type="ECO:0000259" key="15">
    <source>
        <dbReference type="PROSITE" id="PS51786"/>
    </source>
</evidence>
<dbReference type="InterPro" id="IPR008269">
    <property type="entry name" value="Lon_proteolytic"/>
</dbReference>
<evidence type="ECO:0000256" key="9">
    <source>
        <dbReference type="HAMAP-Rule" id="MF_01973"/>
    </source>
</evidence>
<dbReference type="PROSITE" id="PS01046">
    <property type="entry name" value="LON_SER"/>
    <property type="match status" value="1"/>
</dbReference>
<dbReference type="GO" id="GO:0043565">
    <property type="term" value="F:sequence-specific DNA binding"/>
    <property type="evidence" value="ECO:0007669"/>
    <property type="project" value="UniProtKB-UniRule"/>
</dbReference>
<organism evidence="17">
    <name type="scientific">candidate division TA06 bacterium ADurb.Bin417</name>
    <dbReference type="NCBI Taxonomy" id="1852828"/>
    <lineage>
        <taxon>Bacteria</taxon>
        <taxon>Bacteria division TA06</taxon>
    </lineage>
</organism>
<keyword evidence="4 10" id="KW-0547">Nucleotide-binding</keyword>
<dbReference type="GO" id="GO:0006515">
    <property type="term" value="P:protein quality control for misfolded or incompletely synthesized proteins"/>
    <property type="evidence" value="ECO:0007669"/>
    <property type="project" value="UniProtKB-UniRule"/>
</dbReference>
<comment type="subcellular location">
    <subcellularLocation>
        <location evidence="1 9 10">Cytoplasm</location>
    </subcellularLocation>
</comment>
<feature type="domain" description="Lon proteolytic" evidence="15">
    <location>
        <begin position="613"/>
        <end position="794"/>
    </location>
</feature>
<keyword evidence="8 9" id="KW-0346">Stress response</keyword>
<evidence type="ECO:0000256" key="8">
    <source>
        <dbReference type="ARBA" id="ARBA00023016"/>
    </source>
</evidence>
<dbReference type="GO" id="GO:0004252">
    <property type="term" value="F:serine-type endopeptidase activity"/>
    <property type="evidence" value="ECO:0007669"/>
    <property type="project" value="UniProtKB-UniRule"/>
</dbReference>
<dbReference type="GO" id="GO:0034605">
    <property type="term" value="P:cellular response to heat"/>
    <property type="evidence" value="ECO:0007669"/>
    <property type="project" value="UniProtKB-UniRule"/>
</dbReference>
<dbReference type="InterPro" id="IPR020568">
    <property type="entry name" value="Ribosomal_Su5_D2-typ_SF"/>
</dbReference>
<evidence type="ECO:0000256" key="3">
    <source>
        <dbReference type="ARBA" id="ARBA00022670"/>
    </source>
</evidence>
<dbReference type="InterPro" id="IPR027065">
    <property type="entry name" value="Lon_Prtase"/>
</dbReference>
<evidence type="ECO:0000256" key="6">
    <source>
        <dbReference type="ARBA" id="ARBA00022825"/>
    </source>
</evidence>
<dbReference type="InterPro" id="IPR015947">
    <property type="entry name" value="PUA-like_sf"/>
</dbReference>
<dbReference type="InterPro" id="IPR003593">
    <property type="entry name" value="AAA+_ATPase"/>
</dbReference>
<evidence type="ECO:0000256" key="10">
    <source>
        <dbReference type="PIRNR" id="PIRNR001174"/>
    </source>
</evidence>
<dbReference type="InterPro" id="IPR027543">
    <property type="entry name" value="Lon_bac"/>
</dbReference>
<keyword evidence="6 9" id="KW-0720">Serine protease</keyword>
<dbReference type="FunFam" id="1.20.5.5270:FF:000002">
    <property type="entry name" value="Lon protease homolog"/>
    <property type="match status" value="1"/>
</dbReference>
<evidence type="ECO:0000259" key="16">
    <source>
        <dbReference type="PROSITE" id="PS51787"/>
    </source>
</evidence>
<dbReference type="Pfam" id="PF02190">
    <property type="entry name" value="LON_substr_bdg"/>
    <property type="match status" value="1"/>
</dbReference>
<comment type="induction">
    <text evidence="9">By heat shock.</text>
</comment>
<dbReference type="Gene3D" id="1.20.58.1480">
    <property type="match status" value="1"/>
</dbReference>
<dbReference type="SUPFAM" id="SSF88697">
    <property type="entry name" value="PUA domain-like"/>
    <property type="match status" value="1"/>
</dbReference>
<dbReference type="Gene3D" id="3.40.50.300">
    <property type="entry name" value="P-loop containing nucleotide triphosphate hydrolases"/>
    <property type="match status" value="1"/>
</dbReference>
<dbReference type="EMBL" id="MWAK01000129">
    <property type="protein sequence ID" value="OPZ92118.1"/>
    <property type="molecule type" value="Genomic_DNA"/>
</dbReference>
<dbReference type="NCBIfam" id="TIGR00763">
    <property type="entry name" value="lon"/>
    <property type="match status" value="1"/>
</dbReference>
<dbReference type="Pfam" id="PF05362">
    <property type="entry name" value="Lon_C"/>
    <property type="match status" value="1"/>
</dbReference>
<dbReference type="GO" id="GO:0004176">
    <property type="term" value="F:ATP-dependent peptidase activity"/>
    <property type="evidence" value="ECO:0007669"/>
    <property type="project" value="UniProtKB-UniRule"/>
</dbReference>
<comment type="similarity">
    <text evidence="9 10 13 14">Belongs to the peptidase S16 family.</text>
</comment>
<evidence type="ECO:0000256" key="11">
    <source>
        <dbReference type="PIRSR" id="PIRSR001174-1"/>
    </source>
</evidence>
<evidence type="ECO:0000256" key="13">
    <source>
        <dbReference type="PROSITE-ProRule" id="PRU01122"/>
    </source>
</evidence>
<dbReference type="HAMAP" id="MF_01973">
    <property type="entry name" value="lon_bact"/>
    <property type="match status" value="1"/>
</dbReference>
<keyword evidence="2 9" id="KW-0963">Cytoplasm</keyword>
<dbReference type="GO" id="GO:0016887">
    <property type="term" value="F:ATP hydrolysis activity"/>
    <property type="evidence" value="ECO:0007669"/>
    <property type="project" value="UniProtKB-UniRule"/>
</dbReference>
<dbReference type="Proteomes" id="UP000485484">
    <property type="component" value="Unassembled WGS sequence"/>
</dbReference>
<dbReference type="CDD" id="cd19500">
    <property type="entry name" value="RecA-like_Lon"/>
    <property type="match status" value="1"/>
</dbReference>
<dbReference type="EC" id="3.4.21.53" evidence="9 10"/>
<keyword evidence="7 10" id="KW-0067">ATP-binding</keyword>
<dbReference type="Gene3D" id="2.30.130.40">
    <property type="entry name" value="LON domain-like"/>
    <property type="match status" value="1"/>
</dbReference>
<dbReference type="InterPro" id="IPR014721">
    <property type="entry name" value="Ribsml_uS5_D2-typ_fold_subgr"/>
</dbReference>
<feature type="domain" description="Lon N-terminal" evidence="16">
    <location>
        <begin position="29"/>
        <end position="223"/>
    </location>
</feature>
<dbReference type="FunFam" id="3.40.50.300:FF:000382">
    <property type="entry name" value="Lon protease homolog 2, peroxisomal"/>
    <property type="match status" value="1"/>
</dbReference>
<dbReference type="InterPro" id="IPR003959">
    <property type="entry name" value="ATPase_AAA_core"/>
</dbReference>
<sequence length="794" mass="89532">MARFTRKKKDPDPPDTNDLVTELKLKKVMPAVPLRDIVVFPGMVVPLLIGRQKTINAVEEAQSQTKNLLVLVFQTHPETEDPAIKELIPIGTLARIIQVVRQPEGQLKLLVESLLRVRLDKAHPDLRYFAVSVEAAETGRRGNTEEEALQRLLVDSLENYNQLNPVLPREILGNLLQINDPERLSDTLSGYLPLKKEDKARVLQELELVPRLKMLLQILNKEIEVLQVQRQIQGEVIKKIEKNQREYILQEQMKTIQQELGKEAEGSEVKAFQEKIEASGMPEPVRKKALEELERFSKMMSLSPEATVVRNYLDWMVSLPWKKTTSDTLDIRKAQEVLDEDHYGLEKPKERILEYLAVRKRSQSLKGPILCLVGPPGSGKTSLARSVARAMGRQFIRVSLGGVRDEAEIRGHRRTYIGSLPGRVIQSMRKVGVRNPVFLLDEVDKLGMDFRGDPASALLEVLDPEQNCAFNDHYLEVDFDLSQVFFITTANVEATIPPPLLDRMEIITLPGYTETEKLQIARRYLVPREMTANGLKDGEFEFSDEAIREIIRSYTREAGVRSLQRQIASICRKIVKEKELRDRKLSERVKVSRRRVGHYLGVPSYWNEESDRASRVGVVTGLAWTEYGGDVLFTEVSTMKGRGQLIITGRLGEVMKESCRIALSLVRAHDEELGIDPEIYRRQDIHIHVPSGAVPKDGPSAGVTIASALASCFSGRAVAGDIAMTGEITLRGKVMPIGGLRAKLLAASRNQIRRVIIPKDNQRDLAEIPRAELAGLQIIPVENISEIFKIIFNN</sequence>
<proteinExistence type="evidence at transcript level"/>
<reference evidence="17" key="1">
    <citation type="submission" date="2017-02" db="EMBL/GenBank/DDBJ databases">
        <title>Delving into the versatile metabolic prowess of the omnipresent phylum Bacteroidetes.</title>
        <authorList>
            <person name="Nobu M.K."/>
            <person name="Mei R."/>
            <person name="Narihiro T."/>
            <person name="Kuroda K."/>
            <person name="Liu W.-T."/>
        </authorList>
    </citation>
    <scope>NUCLEOTIDE SEQUENCE</scope>
    <source>
        <strain evidence="17">ADurb.Bin417</strain>
    </source>
</reference>
<evidence type="ECO:0000256" key="12">
    <source>
        <dbReference type="PIRSR" id="PIRSR001174-2"/>
    </source>
</evidence>
<dbReference type="AlphaFoldDB" id="A0A1V5MFW2"/>
<dbReference type="SUPFAM" id="SSF52540">
    <property type="entry name" value="P-loop containing nucleoside triphosphate hydrolases"/>
    <property type="match status" value="1"/>
</dbReference>
<keyword evidence="3 9" id="KW-0645">Protease</keyword>
<dbReference type="InterPro" id="IPR004815">
    <property type="entry name" value="Lon_bac/euk-typ"/>
</dbReference>
<dbReference type="InterPro" id="IPR054594">
    <property type="entry name" value="Lon_lid"/>
</dbReference>
<comment type="caution">
    <text evidence="9">Lacks conserved residue(s) required for the propagation of feature annotation.</text>
</comment>
<evidence type="ECO:0000256" key="2">
    <source>
        <dbReference type="ARBA" id="ARBA00022490"/>
    </source>
</evidence>
<protein>
    <recommendedName>
        <fullName evidence="9 10">Lon protease</fullName>
        <ecNumber evidence="9 10">3.4.21.53</ecNumber>
    </recommendedName>
    <alternativeName>
        <fullName evidence="9">ATP-dependent protease La</fullName>
    </alternativeName>
</protein>